<evidence type="ECO:0000256" key="4">
    <source>
        <dbReference type="PROSITE-ProRule" id="PRU00335"/>
    </source>
</evidence>
<evidence type="ECO:0000313" key="7">
    <source>
        <dbReference type="EMBL" id="GAA3812497.1"/>
    </source>
</evidence>
<dbReference type="PANTHER" id="PTHR30055:SF234">
    <property type="entry name" value="HTH-TYPE TRANSCRIPTIONAL REGULATOR BETI"/>
    <property type="match status" value="1"/>
</dbReference>
<dbReference type="Pfam" id="PF00440">
    <property type="entry name" value="TetR_N"/>
    <property type="match status" value="1"/>
</dbReference>
<organism evidence="7 8">
    <name type="scientific">Sphaerisporangium flaviroseum</name>
    <dbReference type="NCBI Taxonomy" id="509199"/>
    <lineage>
        <taxon>Bacteria</taxon>
        <taxon>Bacillati</taxon>
        <taxon>Actinomycetota</taxon>
        <taxon>Actinomycetes</taxon>
        <taxon>Streptosporangiales</taxon>
        <taxon>Streptosporangiaceae</taxon>
        <taxon>Sphaerisporangium</taxon>
    </lineage>
</organism>
<name>A0ABP7I8Y3_9ACTN</name>
<dbReference type="InterPro" id="IPR001647">
    <property type="entry name" value="HTH_TetR"/>
</dbReference>
<dbReference type="InterPro" id="IPR009057">
    <property type="entry name" value="Homeodomain-like_sf"/>
</dbReference>
<dbReference type="PANTHER" id="PTHR30055">
    <property type="entry name" value="HTH-TYPE TRANSCRIPTIONAL REGULATOR RUTR"/>
    <property type="match status" value="1"/>
</dbReference>
<dbReference type="Pfam" id="PF17933">
    <property type="entry name" value="TetR_C_25"/>
    <property type="match status" value="1"/>
</dbReference>
<comment type="caution">
    <text evidence="7">The sequence shown here is derived from an EMBL/GenBank/DDBJ whole genome shotgun (WGS) entry which is preliminary data.</text>
</comment>
<evidence type="ECO:0000256" key="3">
    <source>
        <dbReference type="ARBA" id="ARBA00023163"/>
    </source>
</evidence>
<feature type="DNA-binding region" description="H-T-H motif" evidence="4">
    <location>
        <begin position="38"/>
        <end position="57"/>
    </location>
</feature>
<keyword evidence="2 4" id="KW-0238">DNA-binding</keyword>
<dbReference type="Gene3D" id="1.10.357.10">
    <property type="entry name" value="Tetracycline Repressor, domain 2"/>
    <property type="match status" value="1"/>
</dbReference>
<dbReference type="PROSITE" id="PS50977">
    <property type="entry name" value="HTH_TETR_2"/>
    <property type="match status" value="1"/>
</dbReference>
<evidence type="ECO:0000256" key="1">
    <source>
        <dbReference type="ARBA" id="ARBA00023015"/>
    </source>
</evidence>
<dbReference type="SUPFAM" id="SSF46689">
    <property type="entry name" value="Homeodomain-like"/>
    <property type="match status" value="1"/>
</dbReference>
<evidence type="ECO:0000256" key="2">
    <source>
        <dbReference type="ARBA" id="ARBA00023125"/>
    </source>
</evidence>
<evidence type="ECO:0000313" key="8">
    <source>
        <dbReference type="Proteomes" id="UP001500888"/>
    </source>
</evidence>
<gene>
    <name evidence="7" type="ORF">GCM10022226_36470</name>
</gene>
<keyword evidence="8" id="KW-1185">Reference proteome</keyword>
<dbReference type="InterPro" id="IPR041484">
    <property type="entry name" value="TetR_C_25"/>
</dbReference>
<accession>A0ABP7I8Y3</accession>
<protein>
    <submittedName>
        <fullName evidence="7">TetR/AcrR family transcriptional regulator</fullName>
    </submittedName>
</protein>
<sequence length="237" mass="25534">MTVTPPVGDPAFEDLTARARIRDVALRLFAERGIEGATIRDIAKEAGVSAGLIRHHFGSKEGLREACDTHMLDRMMRIKEDAVLRGGMGDAGLFMSVHPTVLLGYRYFARAMVDGSPAAETTFDHMVDLGEEWLTAHGQVDTSDPRAYAAVLVAMQAGLLMMHDHVSRALGADVFTPEGSLRMIRAMVDFYSHALLSPELAAQAQAVLGQLGDQQPPTAAEPGSAGEGADDDRRDPH</sequence>
<dbReference type="Proteomes" id="UP001500888">
    <property type="component" value="Unassembled WGS sequence"/>
</dbReference>
<dbReference type="InterPro" id="IPR050109">
    <property type="entry name" value="HTH-type_TetR-like_transc_reg"/>
</dbReference>
<evidence type="ECO:0000259" key="6">
    <source>
        <dbReference type="PROSITE" id="PS50977"/>
    </source>
</evidence>
<feature type="region of interest" description="Disordered" evidence="5">
    <location>
        <begin position="208"/>
        <end position="237"/>
    </location>
</feature>
<evidence type="ECO:0000256" key="5">
    <source>
        <dbReference type="SAM" id="MobiDB-lite"/>
    </source>
</evidence>
<dbReference type="InterPro" id="IPR023772">
    <property type="entry name" value="DNA-bd_HTH_TetR-type_CS"/>
</dbReference>
<keyword evidence="1" id="KW-0805">Transcription regulation</keyword>
<dbReference type="EMBL" id="BAAAZR010000008">
    <property type="protein sequence ID" value="GAA3812497.1"/>
    <property type="molecule type" value="Genomic_DNA"/>
</dbReference>
<feature type="domain" description="HTH tetR-type" evidence="6">
    <location>
        <begin position="15"/>
        <end position="75"/>
    </location>
</feature>
<dbReference type="PROSITE" id="PS01081">
    <property type="entry name" value="HTH_TETR_1"/>
    <property type="match status" value="1"/>
</dbReference>
<dbReference type="PRINTS" id="PR00455">
    <property type="entry name" value="HTHTETR"/>
</dbReference>
<keyword evidence="3" id="KW-0804">Transcription</keyword>
<reference evidence="8" key="1">
    <citation type="journal article" date="2019" name="Int. J. Syst. Evol. Microbiol.">
        <title>The Global Catalogue of Microorganisms (GCM) 10K type strain sequencing project: providing services to taxonomists for standard genome sequencing and annotation.</title>
        <authorList>
            <consortium name="The Broad Institute Genomics Platform"/>
            <consortium name="The Broad Institute Genome Sequencing Center for Infectious Disease"/>
            <person name="Wu L."/>
            <person name="Ma J."/>
        </authorList>
    </citation>
    <scope>NUCLEOTIDE SEQUENCE [LARGE SCALE GENOMIC DNA]</scope>
    <source>
        <strain evidence="8">JCM 16908</strain>
    </source>
</reference>
<dbReference type="RefSeq" id="WP_344940907.1">
    <property type="nucleotide sequence ID" value="NZ_BAAAZR010000008.1"/>
</dbReference>
<proteinExistence type="predicted"/>